<proteinExistence type="inferred from homology"/>
<reference evidence="8 9" key="1">
    <citation type="journal article" date="2014" name="Int. J. Syst. Evol. Microbiol.">
        <title>Complete genome sequence of Corynebacterium casei LMG S-19264T (=DSM 44701T), isolated from a smear-ripened cheese.</title>
        <authorList>
            <consortium name="US DOE Joint Genome Institute (JGI-PGF)"/>
            <person name="Walter F."/>
            <person name="Albersmeier A."/>
            <person name="Kalinowski J."/>
            <person name="Ruckert C."/>
        </authorList>
    </citation>
    <scope>NUCLEOTIDE SEQUENCE [LARGE SCALE GENOMIC DNA]</scope>
    <source>
        <strain evidence="8 9">NBRC 112785</strain>
    </source>
</reference>
<comment type="caution">
    <text evidence="8">The sequence shown here is derived from an EMBL/GenBank/DDBJ whole genome shotgun (WGS) entry which is preliminary data.</text>
</comment>
<evidence type="ECO:0000313" key="9">
    <source>
        <dbReference type="Proteomes" id="UP001157439"/>
    </source>
</evidence>
<dbReference type="InterPro" id="IPR000905">
    <property type="entry name" value="Gcp-like_dom"/>
</dbReference>
<dbReference type="PANTHER" id="PTHR11735">
    <property type="entry name" value="TRNA N6-ADENOSINE THREONYLCARBAMOYLTRANSFERASE"/>
    <property type="match status" value="1"/>
</dbReference>
<evidence type="ECO:0000256" key="4">
    <source>
        <dbReference type="ARBA" id="ARBA00022490"/>
    </source>
</evidence>
<evidence type="ECO:0000256" key="5">
    <source>
        <dbReference type="ARBA" id="ARBA00022694"/>
    </source>
</evidence>
<sequence>MNRIILAIDTCTELCSAALWINGNLDGLAKEAPREHSQQLLPMVQTLLERHNLKLTDIDGLAFGRGPGSFTGIRICTSMAQGLSLGANLPCQGVSTLAAMAQQALQVHQVQQVVCAIDARMGEVYFGHYRLQNGQLQQVSKEVVATPEQILQQVSLDSAPAIAVGTGFESYPQLLQLAPALTLSDQVRFPDAKAIASIAASSDEWHSCESIEPVYLRNTVTWKKLPGRE</sequence>
<dbReference type="EMBL" id="BSPO01000003">
    <property type="protein sequence ID" value="GLS84748.1"/>
    <property type="molecule type" value="Genomic_DNA"/>
</dbReference>
<keyword evidence="5" id="KW-0819">tRNA processing</keyword>
<accession>A0AA37TPS3</accession>
<keyword evidence="4" id="KW-0963">Cytoplasm</keyword>
<evidence type="ECO:0000256" key="2">
    <source>
        <dbReference type="ARBA" id="ARBA00010493"/>
    </source>
</evidence>
<protein>
    <recommendedName>
        <fullName evidence="3">tRNA threonylcarbamoyladenosine biosynthesis protein TsaB</fullName>
    </recommendedName>
    <alternativeName>
        <fullName evidence="6">t(6)A37 threonylcarbamoyladenosine biosynthesis protein TsaB</fullName>
    </alternativeName>
</protein>
<dbReference type="PANTHER" id="PTHR11735:SF11">
    <property type="entry name" value="TRNA THREONYLCARBAMOYLADENOSINE BIOSYNTHESIS PROTEIN TSAB"/>
    <property type="match status" value="1"/>
</dbReference>
<comment type="similarity">
    <text evidence="2">Belongs to the KAE1 / TsaD family. TsaB subfamily.</text>
</comment>
<organism evidence="8 9">
    <name type="scientific">Paraferrimonas haliotis</name>
    <dbReference type="NCBI Taxonomy" id="2013866"/>
    <lineage>
        <taxon>Bacteria</taxon>
        <taxon>Pseudomonadati</taxon>
        <taxon>Pseudomonadota</taxon>
        <taxon>Gammaproteobacteria</taxon>
        <taxon>Alteromonadales</taxon>
        <taxon>Ferrimonadaceae</taxon>
        <taxon>Paraferrimonas</taxon>
    </lineage>
</organism>
<keyword evidence="9" id="KW-1185">Reference proteome</keyword>
<comment type="subcellular location">
    <subcellularLocation>
        <location evidence="1">Cytoplasm</location>
    </subcellularLocation>
</comment>
<gene>
    <name evidence="8" type="primary">yeaZ</name>
    <name evidence="8" type="ORF">GCM10007894_27250</name>
</gene>
<dbReference type="InterPro" id="IPR043129">
    <property type="entry name" value="ATPase_NBD"/>
</dbReference>
<dbReference type="GO" id="GO:0002949">
    <property type="term" value="P:tRNA threonylcarbamoyladenosine modification"/>
    <property type="evidence" value="ECO:0007669"/>
    <property type="project" value="InterPro"/>
</dbReference>
<evidence type="ECO:0000259" key="7">
    <source>
        <dbReference type="Pfam" id="PF00814"/>
    </source>
</evidence>
<dbReference type="Gene3D" id="3.30.420.40">
    <property type="match status" value="2"/>
</dbReference>
<evidence type="ECO:0000256" key="1">
    <source>
        <dbReference type="ARBA" id="ARBA00004496"/>
    </source>
</evidence>
<dbReference type="Proteomes" id="UP001157439">
    <property type="component" value="Unassembled WGS sequence"/>
</dbReference>
<dbReference type="NCBIfam" id="TIGR03725">
    <property type="entry name" value="T6A_YeaZ"/>
    <property type="match status" value="1"/>
</dbReference>
<name>A0AA37TPS3_9GAMM</name>
<dbReference type="GO" id="GO:0005829">
    <property type="term" value="C:cytosol"/>
    <property type="evidence" value="ECO:0007669"/>
    <property type="project" value="TreeGrafter"/>
</dbReference>
<feature type="domain" description="Gcp-like" evidence="7">
    <location>
        <begin position="31"/>
        <end position="157"/>
    </location>
</feature>
<dbReference type="FunFam" id="3.30.420.40:FF:000097">
    <property type="entry name" value="tRNA threonylcarbamoyladenosine biosynthesis protein TsaB"/>
    <property type="match status" value="1"/>
</dbReference>
<dbReference type="InterPro" id="IPR022496">
    <property type="entry name" value="T6A_TsaB"/>
</dbReference>
<evidence type="ECO:0000256" key="3">
    <source>
        <dbReference type="ARBA" id="ARBA00019012"/>
    </source>
</evidence>
<dbReference type="CDD" id="cd24032">
    <property type="entry name" value="ASKHA_NBD_TsaB"/>
    <property type="match status" value="1"/>
</dbReference>
<dbReference type="Pfam" id="PF00814">
    <property type="entry name" value="TsaD"/>
    <property type="match status" value="1"/>
</dbReference>
<evidence type="ECO:0000313" key="8">
    <source>
        <dbReference type="EMBL" id="GLS84748.1"/>
    </source>
</evidence>
<dbReference type="AlphaFoldDB" id="A0AA37TPS3"/>
<evidence type="ECO:0000256" key="6">
    <source>
        <dbReference type="ARBA" id="ARBA00032446"/>
    </source>
</evidence>
<dbReference type="SUPFAM" id="SSF53067">
    <property type="entry name" value="Actin-like ATPase domain"/>
    <property type="match status" value="2"/>
</dbReference>